<name>F3KMC6_9ARCH</name>
<dbReference type="PANTHER" id="PTHR43065:SF10">
    <property type="entry name" value="PEROXIDE STRESS-ACTIVATED HISTIDINE KINASE MAK3"/>
    <property type="match status" value="1"/>
</dbReference>
<dbReference type="PANTHER" id="PTHR43065">
    <property type="entry name" value="SENSOR HISTIDINE KINASE"/>
    <property type="match status" value="1"/>
</dbReference>
<keyword evidence="7" id="KW-1133">Transmembrane helix</keyword>
<dbReference type="InterPro" id="IPR005467">
    <property type="entry name" value="His_kinase_dom"/>
</dbReference>
<dbReference type="Pfam" id="PF02518">
    <property type="entry name" value="HATPase_c"/>
    <property type="match status" value="1"/>
</dbReference>
<sequence length="307" mass="34506">MQISVMIFTTNYLLSEGTATTGRFELQGINQVSIENILKDEKFDSKFNKLDIFGYDGNFFIIINVASSFAMILGVVTLLKIETKKKIQTEKMAIVGEMASRIGHDIRNPLSVIQMSIENLKRTYEINEQQQKQFDKIQRAIFRISHQMDDVMDFVKTPTISKKQCSLISMLEESIKRIKIPENIKIIFPKNDTEILCDEEKITIVFVNMMLNAIQSLDSGGTITISAKSNKKEVMIKIEDNGIGIKPEILKRVFEPLVTTKQSGTGLGLSSCKSIIDSHGGFIEASNKFEKGAIFCIHLPNRGKGIV</sequence>
<dbReference type="PRINTS" id="PR00344">
    <property type="entry name" value="BCTRLSENSOR"/>
</dbReference>
<organism evidence="9">
    <name type="scientific">Candidatus Nitrosarchaeum limnium SFB1</name>
    <dbReference type="NCBI Taxonomy" id="886738"/>
    <lineage>
        <taxon>Archaea</taxon>
        <taxon>Nitrososphaerota</taxon>
        <taxon>Nitrososphaeria</taxon>
        <taxon>Nitrosopumilales</taxon>
        <taxon>Nitrosopumilaceae</taxon>
        <taxon>Nitrosarchaeum</taxon>
    </lineage>
</organism>
<dbReference type="PROSITE" id="PS50109">
    <property type="entry name" value="HIS_KIN"/>
    <property type="match status" value="1"/>
</dbReference>
<dbReference type="SUPFAM" id="SSF55874">
    <property type="entry name" value="ATPase domain of HSP90 chaperone/DNA topoisomerase II/histidine kinase"/>
    <property type="match status" value="1"/>
</dbReference>
<evidence type="ECO:0000256" key="2">
    <source>
        <dbReference type="ARBA" id="ARBA00022679"/>
    </source>
</evidence>
<dbReference type="InterPro" id="IPR036097">
    <property type="entry name" value="HisK_dim/P_sf"/>
</dbReference>
<dbReference type="Proteomes" id="UP000004348">
    <property type="component" value="Chromosome"/>
</dbReference>
<keyword evidence="1" id="KW-0597">Phosphoprotein</keyword>
<evidence type="ECO:0000256" key="1">
    <source>
        <dbReference type="ARBA" id="ARBA00022553"/>
    </source>
</evidence>
<feature type="domain" description="Histidine kinase" evidence="8">
    <location>
        <begin position="101"/>
        <end position="303"/>
    </location>
</feature>
<keyword evidence="2" id="KW-0808">Transferase</keyword>
<gene>
    <name evidence="9" type="ORF">Nlim_1675</name>
</gene>
<keyword evidence="3" id="KW-0547">Nucleotide-binding</keyword>
<dbReference type="SMART" id="SM00388">
    <property type="entry name" value="HisKA"/>
    <property type="match status" value="1"/>
</dbReference>
<accession>F3KMC6</accession>
<dbReference type="GO" id="GO:0005524">
    <property type="term" value="F:ATP binding"/>
    <property type="evidence" value="ECO:0007669"/>
    <property type="project" value="UniProtKB-KW"/>
</dbReference>
<dbReference type="SMART" id="SM00387">
    <property type="entry name" value="HATPase_c"/>
    <property type="match status" value="1"/>
</dbReference>
<keyword evidence="5" id="KW-0067">ATP-binding</keyword>
<reference evidence="9" key="1">
    <citation type="journal article" date="2011" name="PLoS ONE">
        <title>Genome of a low-salinity ammonia-oxidizing archaeon determined by single-cell and metagenomic analysis.</title>
        <authorList>
            <person name="Blainey P.C."/>
            <person name="Mosier A.C."/>
            <person name="Potanina A."/>
            <person name="Francis C.A."/>
            <person name="Quake S.R."/>
        </authorList>
    </citation>
    <scope>NUCLEOTIDE SEQUENCE [LARGE SCALE GENOMIC DNA]</scope>
    <source>
        <strain evidence="9">SFB1</strain>
    </source>
</reference>
<dbReference type="CDD" id="cd00082">
    <property type="entry name" value="HisKA"/>
    <property type="match status" value="1"/>
</dbReference>
<dbReference type="CDD" id="cd00075">
    <property type="entry name" value="HATPase"/>
    <property type="match status" value="1"/>
</dbReference>
<dbReference type="InterPro" id="IPR004358">
    <property type="entry name" value="Sig_transdc_His_kin-like_C"/>
</dbReference>
<dbReference type="Gene3D" id="1.10.287.130">
    <property type="match status" value="1"/>
</dbReference>
<comment type="caution">
    <text evidence="9">The sequence shown here is derived from an EMBL/GenBank/DDBJ whole genome shotgun (WGS) entry which is preliminary data.</text>
</comment>
<dbReference type="InterPro" id="IPR036890">
    <property type="entry name" value="HATPase_C_sf"/>
</dbReference>
<feature type="transmembrane region" description="Helical" evidence="7">
    <location>
        <begin position="59"/>
        <end position="79"/>
    </location>
</feature>
<dbReference type="HOGENOM" id="CLU_000445_89_1_2"/>
<evidence type="ECO:0000256" key="7">
    <source>
        <dbReference type="SAM" id="Phobius"/>
    </source>
</evidence>
<evidence type="ECO:0000259" key="8">
    <source>
        <dbReference type="PROSITE" id="PS50109"/>
    </source>
</evidence>
<evidence type="ECO:0000256" key="3">
    <source>
        <dbReference type="ARBA" id="ARBA00022741"/>
    </source>
</evidence>
<dbReference type="EMBL" id="AEGP01000062">
    <property type="protein sequence ID" value="EGG41515.1"/>
    <property type="molecule type" value="Genomic_DNA"/>
</dbReference>
<keyword evidence="7" id="KW-0472">Membrane</keyword>
<dbReference type="STRING" id="886738.Nlim_1675"/>
<keyword evidence="4 9" id="KW-0418">Kinase</keyword>
<dbReference type="Pfam" id="PF00512">
    <property type="entry name" value="HisKA"/>
    <property type="match status" value="1"/>
</dbReference>
<dbReference type="InterPro" id="IPR003661">
    <property type="entry name" value="HisK_dim/P_dom"/>
</dbReference>
<evidence type="ECO:0000313" key="9">
    <source>
        <dbReference type="EMBL" id="EGG41515.1"/>
    </source>
</evidence>
<protein>
    <submittedName>
        <fullName evidence="9">Signal transduction histidine kinase</fullName>
    </submittedName>
</protein>
<evidence type="ECO:0000256" key="4">
    <source>
        <dbReference type="ARBA" id="ARBA00022777"/>
    </source>
</evidence>
<dbReference type="InterPro" id="IPR003594">
    <property type="entry name" value="HATPase_dom"/>
</dbReference>
<evidence type="ECO:0000256" key="6">
    <source>
        <dbReference type="ARBA" id="ARBA00023012"/>
    </source>
</evidence>
<proteinExistence type="predicted"/>
<evidence type="ECO:0000256" key="5">
    <source>
        <dbReference type="ARBA" id="ARBA00022840"/>
    </source>
</evidence>
<dbReference type="SUPFAM" id="SSF47384">
    <property type="entry name" value="Homodimeric domain of signal transducing histidine kinase"/>
    <property type="match status" value="1"/>
</dbReference>
<keyword evidence="6" id="KW-0902">Two-component regulatory system</keyword>
<dbReference type="Gene3D" id="3.30.565.10">
    <property type="entry name" value="Histidine kinase-like ATPase, C-terminal domain"/>
    <property type="match status" value="1"/>
</dbReference>
<dbReference type="GO" id="GO:0000155">
    <property type="term" value="F:phosphorelay sensor kinase activity"/>
    <property type="evidence" value="ECO:0007669"/>
    <property type="project" value="InterPro"/>
</dbReference>
<dbReference type="AlphaFoldDB" id="F3KMC6"/>
<keyword evidence="7" id="KW-0812">Transmembrane</keyword>